<dbReference type="InterPro" id="IPR001214">
    <property type="entry name" value="SET_dom"/>
</dbReference>
<feature type="domain" description="SET" evidence="13">
    <location>
        <begin position="136"/>
        <end position="258"/>
    </location>
</feature>
<dbReference type="GO" id="GO:0005694">
    <property type="term" value="C:chromosome"/>
    <property type="evidence" value="ECO:0007669"/>
    <property type="project" value="UniProtKB-SubCell"/>
</dbReference>
<gene>
    <name evidence="16" type="ORF">WJX81_004380</name>
</gene>
<evidence type="ECO:0000256" key="12">
    <source>
        <dbReference type="SAM" id="MobiDB-lite"/>
    </source>
</evidence>
<feature type="region of interest" description="Disordered" evidence="12">
    <location>
        <begin position="901"/>
        <end position="979"/>
    </location>
</feature>
<dbReference type="InterPro" id="IPR006560">
    <property type="entry name" value="AWS_dom"/>
</dbReference>
<feature type="compositionally biased region" description="Gly residues" evidence="12">
    <location>
        <begin position="958"/>
        <end position="968"/>
    </location>
</feature>
<keyword evidence="11" id="KW-0539">Nucleus</keyword>
<evidence type="ECO:0000313" key="17">
    <source>
        <dbReference type="Proteomes" id="UP001445335"/>
    </source>
</evidence>
<protein>
    <submittedName>
        <fullName evidence="16">Uncharacterized protein</fullName>
    </submittedName>
</protein>
<dbReference type="PANTHER" id="PTHR22884">
    <property type="entry name" value="SET DOMAIN PROTEINS"/>
    <property type="match status" value="1"/>
</dbReference>
<evidence type="ECO:0000256" key="11">
    <source>
        <dbReference type="ARBA" id="ARBA00023242"/>
    </source>
</evidence>
<feature type="compositionally biased region" description="Pro residues" evidence="12">
    <location>
        <begin position="834"/>
        <end position="848"/>
    </location>
</feature>
<comment type="caution">
    <text evidence="16">The sequence shown here is derived from an EMBL/GenBank/DDBJ whole genome shotgun (WGS) entry which is preliminary data.</text>
</comment>
<feature type="region of interest" description="Disordered" evidence="12">
    <location>
        <begin position="823"/>
        <end position="878"/>
    </location>
</feature>
<feature type="domain" description="AWS" evidence="15">
    <location>
        <begin position="89"/>
        <end position="139"/>
    </location>
</feature>
<feature type="compositionally biased region" description="Basic and acidic residues" evidence="12">
    <location>
        <begin position="570"/>
        <end position="628"/>
    </location>
</feature>
<dbReference type="GO" id="GO:0008270">
    <property type="term" value="F:zinc ion binding"/>
    <property type="evidence" value="ECO:0007669"/>
    <property type="project" value="UniProtKB-KW"/>
</dbReference>
<evidence type="ECO:0000259" key="13">
    <source>
        <dbReference type="PROSITE" id="PS50280"/>
    </source>
</evidence>
<evidence type="ECO:0000259" key="15">
    <source>
        <dbReference type="PROSITE" id="PS51215"/>
    </source>
</evidence>
<dbReference type="SMART" id="SM00317">
    <property type="entry name" value="SET"/>
    <property type="match status" value="1"/>
</dbReference>
<evidence type="ECO:0000256" key="10">
    <source>
        <dbReference type="ARBA" id="ARBA00022833"/>
    </source>
</evidence>
<comment type="subcellular location">
    <subcellularLocation>
        <location evidence="2">Chromosome</location>
    </subcellularLocation>
    <subcellularLocation>
        <location evidence="1">Nucleus</location>
    </subcellularLocation>
</comment>
<dbReference type="AlphaFoldDB" id="A0AAW1SHN9"/>
<dbReference type="Pfam" id="PF07496">
    <property type="entry name" value="zf-CW"/>
    <property type="match status" value="1"/>
</dbReference>
<proteinExistence type="inferred from homology"/>
<keyword evidence="17" id="KW-1185">Reference proteome</keyword>
<keyword evidence="8" id="KW-0479">Metal-binding</keyword>
<dbReference type="Pfam" id="PF05071">
    <property type="entry name" value="NDUFA12"/>
    <property type="match status" value="1"/>
</dbReference>
<dbReference type="GO" id="GO:0046975">
    <property type="term" value="F:histone H3K36 methyltransferase activity"/>
    <property type="evidence" value="ECO:0007669"/>
    <property type="project" value="InterPro"/>
</dbReference>
<dbReference type="InterPro" id="IPR046341">
    <property type="entry name" value="SET_dom_sf"/>
</dbReference>
<comment type="similarity">
    <text evidence="3">Belongs to the complex I NDUFA12 subunit family.</text>
</comment>
<evidence type="ECO:0000256" key="6">
    <source>
        <dbReference type="ARBA" id="ARBA00022679"/>
    </source>
</evidence>
<dbReference type="InterPro" id="IPR007763">
    <property type="entry name" value="NDUFA12"/>
</dbReference>
<dbReference type="Gene3D" id="2.170.270.10">
    <property type="entry name" value="SET domain"/>
    <property type="match status" value="1"/>
</dbReference>
<keyword evidence="5" id="KW-0489">Methyltransferase</keyword>
<dbReference type="GO" id="GO:0045271">
    <property type="term" value="C:respiratory chain complex I"/>
    <property type="evidence" value="ECO:0007669"/>
    <property type="project" value="InterPro"/>
</dbReference>
<evidence type="ECO:0000256" key="5">
    <source>
        <dbReference type="ARBA" id="ARBA00022603"/>
    </source>
</evidence>
<dbReference type="Gene3D" id="3.30.40.100">
    <property type="match status" value="1"/>
</dbReference>
<evidence type="ECO:0000256" key="4">
    <source>
        <dbReference type="ARBA" id="ARBA00022454"/>
    </source>
</evidence>
<dbReference type="GO" id="GO:0005634">
    <property type="term" value="C:nucleus"/>
    <property type="evidence" value="ECO:0007669"/>
    <property type="project" value="UniProtKB-SubCell"/>
</dbReference>
<evidence type="ECO:0000256" key="2">
    <source>
        <dbReference type="ARBA" id="ARBA00004286"/>
    </source>
</evidence>
<dbReference type="PROSITE" id="PS50280">
    <property type="entry name" value="SET"/>
    <property type="match status" value="1"/>
</dbReference>
<dbReference type="EMBL" id="JALJOU010000003">
    <property type="protein sequence ID" value="KAK9845360.1"/>
    <property type="molecule type" value="Genomic_DNA"/>
</dbReference>
<feature type="region of interest" description="Disordered" evidence="12">
    <location>
        <begin position="524"/>
        <end position="632"/>
    </location>
</feature>
<evidence type="ECO:0000259" key="14">
    <source>
        <dbReference type="PROSITE" id="PS50868"/>
    </source>
</evidence>
<keyword evidence="7" id="KW-0949">S-adenosyl-L-methionine</keyword>
<feature type="domain" description="Post-SET" evidence="14">
    <location>
        <begin position="265"/>
        <end position="281"/>
    </location>
</feature>
<feature type="compositionally biased region" description="Low complexity" evidence="12">
    <location>
        <begin position="823"/>
        <end position="833"/>
    </location>
</feature>
<evidence type="ECO:0000256" key="3">
    <source>
        <dbReference type="ARBA" id="ARBA00007355"/>
    </source>
</evidence>
<keyword evidence="4" id="KW-0158">Chromosome</keyword>
<dbReference type="InterPro" id="IPR011124">
    <property type="entry name" value="Znf_CW"/>
</dbReference>
<evidence type="ECO:0000256" key="9">
    <source>
        <dbReference type="ARBA" id="ARBA00022771"/>
    </source>
</evidence>
<evidence type="ECO:0000313" key="16">
    <source>
        <dbReference type="EMBL" id="KAK9845360.1"/>
    </source>
</evidence>
<dbReference type="SMART" id="SM00508">
    <property type="entry name" value="PostSET"/>
    <property type="match status" value="1"/>
</dbReference>
<dbReference type="InterPro" id="IPR003616">
    <property type="entry name" value="Post-SET_dom"/>
</dbReference>
<evidence type="ECO:0000256" key="7">
    <source>
        <dbReference type="ARBA" id="ARBA00022691"/>
    </source>
</evidence>
<dbReference type="Pfam" id="PF17907">
    <property type="entry name" value="AWS"/>
    <property type="match status" value="1"/>
</dbReference>
<dbReference type="SMART" id="SM00570">
    <property type="entry name" value="AWS"/>
    <property type="match status" value="1"/>
</dbReference>
<feature type="region of interest" description="Disordered" evidence="12">
    <location>
        <begin position="358"/>
        <end position="417"/>
    </location>
</feature>
<dbReference type="SUPFAM" id="SSF82199">
    <property type="entry name" value="SET domain"/>
    <property type="match status" value="1"/>
</dbReference>
<accession>A0AAW1SHN9</accession>
<keyword evidence="9" id="KW-0863">Zinc-finger</keyword>
<dbReference type="Proteomes" id="UP001445335">
    <property type="component" value="Unassembled WGS sequence"/>
</dbReference>
<keyword evidence="6" id="KW-0808">Transferase</keyword>
<dbReference type="GO" id="GO:0032259">
    <property type="term" value="P:methylation"/>
    <property type="evidence" value="ECO:0007669"/>
    <property type="project" value="UniProtKB-KW"/>
</dbReference>
<feature type="compositionally biased region" description="Gly residues" evidence="12">
    <location>
        <begin position="932"/>
        <end position="947"/>
    </location>
</feature>
<evidence type="ECO:0000256" key="1">
    <source>
        <dbReference type="ARBA" id="ARBA00004123"/>
    </source>
</evidence>
<dbReference type="Pfam" id="PF00856">
    <property type="entry name" value="SET"/>
    <property type="match status" value="1"/>
</dbReference>
<dbReference type="InterPro" id="IPR050777">
    <property type="entry name" value="SET2_Histone-Lys_MeTrsfase"/>
</dbReference>
<organism evidence="16 17">
    <name type="scientific">Elliptochloris bilobata</name>
    <dbReference type="NCBI Taxonomy" id="381761"/>
    <lineage>
        <taxon>Eukaryota</taxon>
        <taxon>Viridiplantae</taxon>
        <taxon>Chlorophyta</taxon>
        <taxon>core chlorophytes</taxon>
        <taxon>Trebouxiophyceae</taxon>
        <taxon>Trebouxiophyceae incertae sedis</taxon>
        <taxon>Elliptochloris clade</taxon>
        <taxon>Elliptochloris</taxon>
    </lineage>
</organism>
<name>A0AAW1SHN9_9CHLO</name>
<feature type="compositionally biased region" description="Low complexity" evidence="12">
    <location>
        <begin position="853"/>
        <end position="875"/>
    </location>
</feature>
<feature type="compositionally biased region" description="Low complexity" evidence="12">
    <location>
        <begin position="547"/>
        <end position="562"/>
    </location>
</feature>
<dbReference type="InterPro" id="IPR044437">
    <property type="entry name" value="SETD2/Set2_SET"/>
</dbReference>
<sequence>MSKWRRLAASTTCGLDGEAWHCEQNPAAAYASCNVPQELTNDEIDQELGSDAEGSDAGRTHTRWRKPAVWQLVHDNVYTHRAPKEQDEDDIMICHCRPIFAGGVGCGPDCLNRVLNMECVPGYCPCGEQCSNQMFSRRQYARLDKRRAGAKGFGLFTEQGLSEGQFIIEYIGEVLEEEEYVRRKEFYQESGQRHYYFMNVGNGEVIDACRKGALGRFINHSCDPNCETQKWVVRGELAIGLFALRDIQAGEELTFDYNFERYGDKPMRCLCGARNCRGFIGGTGEGTVRLAAVEDPADCSADPEPIMVEEREAAADPLLLAVLEAEVGLAAHAWDANVRRRLTQLAVKRGIALEWASSASSGDNEPAPRASGAGDSSGESDDADERLSISSDDEPAAGTRGAPLSPERPGSANGVGSALGRAASQVALAMLRGGRGAALRRVASPRLANKGSVRRGVPDKAADLAGLRRVHIRLPAASSGTGWKRRSEVDRRLESLVGPAGRLRDTSTDAIVRMLRLFNLCDIGPASDDARRKGPGGTPFGSPPAAPTQTPAPALPSHAAALMGTAAGGQERDRDRNRERDRDRDRDRGRDRERRRDKEGDSRSRRRARDGDRDSDKRSRGDEARAEGGELTARQRARMADLSLLLDVVLKTSAGTVRREFCRCGLLHQLQAVLGRCLGPQYSPVLRKLLKCALRALALLKKFPLAGASAEVQAATAVAEHARGKRSGRGRSGEAGRMLAALPWGLDASGGRARLRFQPGHDGGRLGDMVAKHQALRKQMERLAPGEAMPLSPDPLLVTSLVSPYGGSLRGALPGLPSPARAPVAPAPGLAQALPPPPPAGRRWPPPLHRLHSSSALSALSGPPTLAAGAPVQPALQPPPLREAALAPESRKRSFQAAMEDGELPGLPPGFGGLQGTPRSRLGIGLRPGTAGSAGGGGRGAGLGGGEDSNDDLPSVDGDGGFSDGGNSGPAVPWEEAWDAPGPRFEDFVEDCVRRRLGKYRQPAHPMRLSAEEAMALYKKVRRVIVDTERKAYEERTRAAAPKPIERLKVEAKLKEYVRETAFVARLAPAKLFTFAEKLKKVWLRTLPTADFVGEDYLGNQYYEDREEAARSFSPKRGRFIVYAAVVQPPDRLLPSVNRADPGTQIPTEWYNWLHFTHEKPPVGPWKPVKPIYGLNRDPRLPVPDFAKKPKGWWSNPDKVCCSSN</sequence>
<evidence type="ECO:0000256" key="8">
    <source>
        <dbReference type="ARBA" id="ARBA00022723"/>
    </source>
</evidence>
<keyword evidence="10" id="KW-0862">Zinc</keyword>
<dbReference type="CDD" id="cd19172">
    <property type="entry name" value="SET_SETD2"/>
    <property type="match status" value="1"/>
</dbReference>
<dbReference type="PROSITE" id="PS50868">
    <property type="entry name" value="POST_SET"/>
    <property type="match status" value="1"/>
</dbReference>
<reference evidence="16 17" key="1">
    <citation type="journal article" date="2024" name="Nat. Commun.">
        <title>Phylogenomics reveals the evolutionary origins of lichenization in chlorophyte algae.</title>
        <authorList>
            <person name="Puginier C."/>
            <person name="Libourel C."/>
            <person name="Otte J."/>
            <person name="Skaloud P."/>
            <person name="Haon M."/>
            <person name="Grisel S."/>
            <person name="Petersen M."/>
            <person name="Berrin J.G."/>
            <person name="Delaux P.M."/>
            <person name="Dal Grande F."/>
            <person name="Keller J."/>
        </authorList>
    </citation>
    <scope>NUCLEOTIDE SEQUENCE [LARGE SCALE GENOMIC DNA]</scope>
    <source>
        <strain evidence="16 17">SAG 245.80</strain>
    </source>
</reference>
<dbReference type="PROSITE" id="PS51215">
    <property type="entry name" value="AWS"/>
    <property type="match status" value="1"/>
</dbReference>